<dbReference type="InterPro" id="IPR004843">
    <property type="entry name" value="Calcineurin-like_PHP"/>
</dbReference>
<dbReference type="SUPFAM" id="SSF56300">
    <property type="entry name" value="Metallo-dependent phosphatases"/>
    <property type="match status" value="1"/>
</dbReference>
<dbReference type="EMBL" id="BAAAFG010000005">
    <property type="protein sequence ID" value="GAA0871725.1"/>
    <property type="molecule type" value="Genomic_DNA"/>
</dbReference>
<evidence type="ECO:0000313" key="2">
    <source>
        <dbReference type="EMBL" id="GAA0871725.1"/>
    </source>
</evidence>
<evidence type="ECO:0000313" key="3">
    <source>
        <dbReference type="Proteomes" id="UP001500507"/>
    </source>
</evidence>
<sequence>MLKSNTKYPFSPIAVFFTCLVLITNYVNGQQKDSIRKNTNYKTVSFNGTDGPYIIKDTLYRVNALNKLIKRTNFKKDSLIVCPGNGYDDNFFLALRPKYTVTKSTFEAADKMVVISDIEGNFNAFSSFLAANGVIDAQYDWIYRTGRLVLVGDFVDRGKNVTQVLWLIYKLEQQARDAGGSVHLILGNHEVLNFKGDYTYNRAKYIKIAQEISGEKNKKKAIRYMFSEQSELGKWLLSKNVIEKIGSYIFVHAGLSPQLLDFKLSIDDINQKMRREYTSTENSSSRSIQFLYSSKGPIWYRGLVTKRPYYPKIGSEELDKILSFYNAKKIVVGHTPVKNISTDYDGKVIRIDVSHGLSKFSGKTKGLLIERGQEYIINDKGQRFSLK</sequence>
<keyword evidence="3" id="KW-1185">Reference proteome</keyword>
<protein>
    <recommendedName>
        <fullName evidence="1">Calcineurin-like phosphoesterase domain-containing protein</fullName>
    </recommendedName>
</protein>
<evidence type="ECO:0000259" key="1">
    <source>
        <dbReference type="Pfam" id="PF00149"/>
    </source>
</evidence>
<dbReference type="Gene3D" id="3.60.21.10">
    <property type="match status" value="1"/>
</dbReference>
<dbReference type="RefSeq" id="WP_343764366.1">
    <property type="nucleotide sequence ID" value="NZ_BAAAFG010000005.1"/>
</dbReference>
<reference evidence="3" key="1">
    <citation type="journal article" date="2019" name="Int. J. Syst. Evol. Microbiol.">
        <title>The Global Catalogue of Microorganisms (GCM) 10K type strain sequencing project: providing services to taxonomists for standard genome sequencing and annotation.</title>
        <authorList>
            <consortium name="The Broad Institute Genomics Platform"/>
            <consortium name="The Broad Institute Genome Sequencing Center for Infectious Disease"/>
            <person name="Wu L."/>
            <person name="Ma J."/>
        </authorList>
    </citation>
    <scope>NUCLEOTIDE SEQUENCE [LARGE SCALE GENOMIC DNA]</scope>
    <source>
        <strain evidence="3">JCM 16082</strain>
    </source>
</reference>
<dbReference type="Pfam" id="PF00149">
    <property type="entry name" value="Metallophos"/>
    <property type="match status" value="1"/>
</dbReference>
<organism evidence="2 3">
    <name type="scientific">Gangjinia marincola</name>
    <dbReference type="NCBI Taxonomy" id="578463"/>
    <lineage>
        <taxon>Bacteria</taxon>
        <taxon>Pseudomonadati</taxon>
        <taxon>Bacteroidota</taxon>
        <taxon>Flavobacteriia</taxon>
        <taxon>Flavobacteriales</taxon>
        <taxon>Flavobacteriaceae</taxon>
        <taxon>Gangjinia</taxon>
    </lineage>
</organism>
<gene>
    <name evidence="2" type="ORF">GCM10009117_08710</name>
</gene>
<comment type="caution">
    <text evidence="2">The sequence shown here is derived from an EMBL/GenBank/DDBJ whole genome shotgun (WGS) entry which is preliminary data.</text>
</comment>
<dbReference type="InterPro" id="IPR029052">
    <property type="entry name" value="Metallo-depent_PP-like"/>
</dbReference>
<dbReference type="PANTHER" id="PTHR46546">
    <property type="entry name" value="SHEWANELLA-LIKE PROTEIN PHOSPHATASE 1"/>
    <property type="match status" value="1"/>
</dbReference>
<proteinExistence type="predicted"/>
<name>A0ABN1MF47_9FLAO</name>
<accession>A0ABN1MF47</accession>
<dbReference type="Proteomes" id="UP001500507">
    <property type="component" value="Unassembled WGS sequence"/>
</dbReference>
<dbReference type="PANTHER" id="PTHR46546:SF4">
    <property type="entry name" value="SHEWANELLA-LIKE PROTEIN PHOSPHATASE 1"/>
    <property type="match status" value="1"/>
</dbReference>
<feature type="domain" description="Calcineurin-like phosphoesterase" evidence="1">
    <location>
        <begin position="112"/>
        <end position="337"/>
    </location>
</feature>